<dbReference type="Proteomes" id="UP000238634">
    <property type="component" value="Unassembled WGS sequence"/>
</dbReference>
<evidence type="ECO:0000256" key="8">
    <source>
        <dbReference type="SAM" id="Phobius"/>
    </source>
</evidence>
<evidence type="ECO:0000259" key="9">
    <source>
        <dbReference type="Pfam" id="PF13231"/>
    </source>
</evidence>
<feature type="domain" description="Glycosyltransferase RgtA/B/C/D-like" evidence="9">
    <location>
        <begin position="80"/>
        <end position="254"/>
    </location>
</feature>
<feature type="transmembrane region" description="Helical" evidence="8">
    <location>
        <begin position="329"/>
        <end position="348"/>
    </location>
</feature>
<organism evidence="10 11">
    <name type="scientific">Phormidesmis priestleyi ULC007</name>
    <dbReference type="NCBI Taxonomy" id="1920490"/>
    <lineage>
        <taxon>Bacteria</taxon>
        <taxon>Bacillati</taxon>
        <taxon>Cyanobacteriota</taxon>
        <taxon>Cyanophyceae</taxon>
        <taxon>Leptolyngbyales</taxon>
        <taxon>Leptolyngbyaceae</taxon>
        <taxon>Phormidesmis</taxon>
    </lineage>
</organism>
<name>A0A2T1DNK8_9CYAN</name>
<dbReference type="PANTHER" id="PTHR33908">
    <property type="entry name" value="MANNOSYLTRANSFERASE YKCB-RELATED"/>
    <property type="match status" value="1"/>
</dbReference>
<protein>
    <submittedName>
        <fullName evidence="10">Glycosyltransferase family 39 protein</fullName>
    </submittedName>
</protein>
<feature type="transmembrane region" description="Helical" evidence="8">
    <location>
        <begin position="21"/>
        <end position="39"/>
    </location>
</feature>
<feature type="transmembrane region" description="Helical" evidence="8">
    <location>
        <begin position="424"/>
        <end position="446"/>
    </location>
</feature>
<dbReference type="GO" id="GO:0010041">
    <property type="term" value="P:response to iron(III) ion"/>
    <property type="evidence" value="ECO:0007669"/>
    <property type="project" value="TreeGrafter"/>
</dbReference>
<feature type="transmembrane region" description="Helical" evidence="8">
    <location>
        <begin position="164"/>
        <end position="182"/>
    </location>
</feature>
<evidence type="ECO:0000256" key="1">
    <source>
        <dbReference type="ARBA" id="ARBA00004651"/>
    </source>
</evidence>
<feature type="transmembrane region" description="Helical" evidence="8">
    <location>
        <begin position="194"/>
        <end position="227"/>
    </location>
</feature>
<keyword evidence="6 8" id="KW-1133">Transmembrane helix</keyword>
<dbReference type="GO" id="GO:0009103">
    <property type="term" value="P:lipopolysaccharide biosynthetic process"/>
    <property type="evidence" value="ECO:0007669"/>
    <property type="project" value="UniProtKB-ARBA"/>
</dbReference>
<evidence type="ECO:0000256" key="7">
    <source>
        <dbReference type="ARBA" id="ARBA00023136"/>
    </source>
</evidence>
<feature type="transmembrane region" description="Helical" evidence="8">
    <location>
        <begin position="354"/>
        <end position="371"/>
    </location>
</feature>
<reference evidence="10 11" key="2">
    <citation type="submission" date="2018-03" db="EMBL/GenBank/DDBJ databases">
        <title>The ancient ancestry and fast evolution of plastids.</title>
        <authorList>
            <person name="Moore K.R."/>
            <person name="Magnabosco C."/>
            <person name="Momper L."/>
            <person name="Gold D.A."/>
            <person name="Bosak T."/>
            <person name="Fournier G.P."/>
        </authorList>
    </citation>
    <scope>NUCLEOTIDE SEQUENCE [LARGE SCALE GENOMIC DNA]</scope>
    <source>
        <strain evidence="10 11">ULC007</strain>
    </source>
</reference>
<evidence type="ECO:0000256" key="5">
    <source>
        <dbReference type="ARBA" id="ARBA00022692"/>
    </source>
</evidence>
<accession>A0A2T1DNK8</accession>
<dbReference type="InterPro" id="IPR038731">
    <property type="entry name" value="RgtA/B/C-like"/>
</dbReference>
<evidence type="ECO:0000256" key="6">
    <source>
        <dbReference type="ARBA" id="ARBA00022989"/>
    </source>
</evidence>
<feature type="transmembrane region" description="Helical" evidence="8">
    <location>
        <begin position="383"/>
        <end position="404"/>
    </location>
</feature>
<dbReference type="OrthoDB" id="9775035at2"/>
<feature type="transmembrane region" description="Helical" evidence="8">
    <location>
        <begin position="453"/>
        <end position="476"/>
    </location>
</feature>
<dbReference type="GO" id="GO:0016763">
    <property type="term" value="F:pentosyltransferase activity"/>
    <property type="evidence" value="ECO:0007669"/>
    <property type="project" value="TreeGrafter"/>
</dbReference>
<feature type="transmembrane region" description="Helical" evidence="8">
    <location>
        <begin position="84"/>
        <end position="101"/>
    </location>
</feature>
<comment type="caution">
    <text evidence="10">The sequence shown here is derived from an EMBL/GenBank/DDBJ whole genome shotgun (WGS) entry which is preliminary data.</text>
</comment>
<dbReference type="PANTHER" id="PTHR33908:SF3">
    <property type="entry name" value="UNDECAPRENYL PHOSPHATE-ALPHA-4-AMINO-4-DEOXY-L-ARABINOSE ARABINOSYL TRANSFERASE"/>
    <property type="match status" value="1"/>
</dbReference>
<keyword evidence="5 8" id="KW-0812">Transmembrane</keyword>
<gene>
    <name evidence="10" type="ORF">C7B65_01320</name>
</gene>
<proteinExistence type="predicted"/>
<keyword evidence="11" id="KW-1185">Reference proteome</keyword>
<keyword evidence="3" id="KW-0328">Glycosyltransferase</keyword>
<evidence type="ECO:0000313" key="10">
    <source>
        <dbReference type="EMBL" id="PSB22080.1"/>
    </source>
</evidence>
<keyword evidence="4 10" id="KW-0808">Transferase</keyword>
<keyword evidence="2" id="KW-1003">Cell membrane</keyword>
<sequence>MKGRFERSIAAIVKSGRSRQVAHFLPILWILLLSWLVLFNHLGSTGLLDETEPLFAEAARQMQVTGDWITPYFNGVTRFDKPPLIYWLMAIAYHTIGVNEWAARLPSAISGTLLIGFCFYTLRFFENQLKPHTVHLKILPFLGSAIFSLNLQTLFFGRLGYSDMLLSVCFGGALFSFFLGYAQPENPKVQTRFYLAFYGLLALAVLTKGPVGVVLPGTIVLIFLVCVGKVREVLREIKLVPGIAIFLALSVPWYVLAYLRNGESFVNSFFGYHNLERFTHVVNQHQGAWYFHILIVLVGFFPWSIYLPAAIVHSFQPRSWRQSPRSSHLGLFALIWFAVVLGFFTIAATKYITYTLPLVPAAAILVALWWHHQMQQDAPKWDLKLSVYVSLGLCITLAAVTFYSPHWLNGDPSMPRLGLRMQEAGLPQIGFLIWLGGAIAGTFLIFGRKMRWFWAVNLATYAAFILFFITPFVGVLDTERQLPLREVAQTVIQVRQANEPIVMATDSFEKPSLVFYTQQPITFFNRSAKIKPYLEQVRQQKTQRSILMVTTLSTLNEAKISPQAYQLLKQIGVYRVIRFLVSS</sequence>
<evidence type="ECO:0000256" key="4">
    <source>
        <dbReference type="ARBA" id="ARBA00022679"/>
    </source>
</evidence>
<evidence type="ECO:0000256" key="3">
    <source>
        <dbReference type="ARBA" id="ARBA00022676"/>
    </source>
</evidence>
<comment type="subcellular location">
    <subcellularLocation>
        <location evidence="1">Cell membrane</location>
        <topology evidence="1">Multi-pass membrane protein</topology>
    </subcellularLocation>
</comment>
<dbReference type="GO" id="GO:0005886">
    <property type="term" value="C:plasma membrane"/>
    <property type="evidence" value="ECO:0007669"/>
    <property type="project" value="UniProtKB-SubCell"/>
</dbReference>
<reference evidence="10 11" key="1">
    <citation type="submission" date="2018-02" db="EMBL/GenBank/DDBJ databases">
        <authorList>
            <person name="Cohen D.B."/>
            <person name="Kent A.D."/>
        </authorList>
    </citation>
    <scope>NUCLEOTIDE SEQUENCE [LARGE SCALE GENOMIC DNA]</scope>
    <source>
        <strain evidence="10 11">ULC007</strain>
    </source>
</reference>
<dbReference type="InterPro" id="IPR050297">
    <property type="entry name" value="LipidA_mod_glycosyltrf_83"/>
</dbReference>
<feature type="transmembrane region" description="Helical" evidence="8">
    <location>
        <begin position="239"/>
        <end position="259"/>
    </location>
</feature>
<feature type="transmembrane region" description="Helical" evidence="8">
    <location>
        <begin position="289"/>
        <end position="309"/>
    </location>
</feature>
<dbReference type="AlphaFoldDB" id="A0A2T1DNK8"/>
<dbReference type="EMBL" id="PVWG01000001">
    <property type="protein sequence ID" value="PSB22080.1"/>
    <property type="molecule type" value="Genomic_DNA"/>
</dbReference>
<dbReference type="Pfam" id="PF13231">
    <property type="entry name" value="PMT_2"/>
    <property type="match status" value="1"/>
</dbReference>
<dbReference type="STRING" id="1920490.GCA_001895925_00815"/>
<evidence type="ECO:0000313" key="11">
    <source>
        <dbReference type="Proteomes" id="UP000238634"/>
    </source>
</evidence>
<feature type="transmembrane region" description="Helical" evidence="8">
    <location>
        <begin position="108"/>
        <end position="126"/>
    </location>
</feature>
<evidence type="ECO:0000256" key="2">
    <source>
        <dbReference type="ARBA" id="ARBA00022475"/>
    </source>
</evidence>
<dbReference type="RefSeq" id="WP_073069101.1">
    <property type="nucleotide sequence ID" value="NZ_MPPI01000001.1"/>
</dbReference>
<keyword evidence="7 8" id="KW-0472">Membrane</keyword>
<feature type="transmembrane region" description="Helical" evidence="8">
    <location>
        <begin position="138"/>
        <end position="157"/>
    </location>
</feature>